<evidence type="ECO:0000259" key="5">
    <source>
        <dbReference type="Pfam" id="PF04042"/>
    </source>
</evidence>
<dbReference type="Pfam" id="PF18018">
    <property type="entry name" value="DNA_pol_D_N"/>
    <property type="match status" value="1"/>
</dbReference>
<organism evidence="7 8">
    <name type="scientific">Varroa destructor</name>
    <name type="common">Honeybee mite</name>
    <dbReference type="NCBI Taxonomy" id="109461"/>
    <lineage>
        <taxon>Eukaryota</taxon>
        <taxon>Metazoa</taxon>
        <taxon>Ecdysozoa</taxon>
        <taxon>Arthropoda</taxon>
        <taxon>Chelicerata</taxon>
        <taxon>Arachnida</taxon>
        <taxon>Acari</taxon>
        <taxon>Parasitiformes</taxon>
        <taxon>Mesostigmata</taxon>
        <taxon>Gamasina</taxon>
        <taxon>Dermanyssoidea</taxon>
        <taxon>Varroidae</taxon>
        <taxon>Varroa</taxon>
    </lineage>
</organism>
<proteinExistence type="inferred from homology"/>
<comment type="subcellular location">
    <subcellularLocation>
        <location evidence="1">Nucleus</location>
    </subcellularLocation>
</comment>
<dbReference type="PANTHER" id="PTHR10416">
    <property type="entry name" value="DNA POLYMERASE DELTA SUBUNIT 2"/>
    <property type="match status" value="1"/>
</dbReference>
<feature type="domain" description="DNA polymerase delta subunit OB-fold" evidence="6">
    <location>
        <begin position="36"/>
        <end position="171"/>
    </location>
</feature>
<protein>
    <recommendedName>
        <fullName evidence="9">DNA polymerase delta small subunit</fullName>
    </recommendedName>
</protein>
<dbReference type="OMA" id="HCILIGT"/>
<dbReference type="Gene3D" id="3.60.21.50">
    <property type="match status" value="1"/>
</dbReference>
<dbReference type="EnsemblMetazoa" id="XM_022792869">
    <property type="protein sequence ID" value="XP_022648604"/>
    <property type="gene ID" value="LOC111245067"/>
</dbReference>
<dbReference type="GeneID" id="111245067"/>
<dbReference type="CTD" id="5425"/>
<dbReference type="RefSeq" id="XP_022648604.1">
    <property type="nucleotide sequence ID" value="XM_022792869.1"/>
</dbReference>
<keyword evidence="8" id="KW-1185">Reference proteome</keyword>
<dbReference type="InterPro" id="IPR007185">
    <property type="entry name" value="DNA_pol_a/d/e_bsu"/>
</dbReference>
<dbReference type="GO" id="GO:0003677">
    <property type="term" value="F:DNA binding"/>
    <property type="evidence" value="ECO:0007669"/>
    <property type="project" value="InterPro"/>
</dbReference>
<keyword evidence="4" id="KW-0539">Nucleus</keyword>
<comment type="similarity">
    <text evidence="2">Belongs to the DNA polymerase delta/II small subunit family.</text>
</comment>
<dbReference type="InterPro" id="IPR041863">
    <property type="entry name" value="PolD2_C"/>
</dbReference>
<dbReference type="InterPro" id="IPR024826">
    <property type="entry name" value="DNA_pol_delta/II_ssu"/>
</dbReference>
<name>A0A7M7J974_VARDE</name>
<dbReference type="GO" id="GO:0006271">
    <property type="term" value="P:DNA strand elongation involved in DNA replication"/>
    <property type="evidence" value="ECO:0007669"/>
    <property type="project" value="TreeGrafter"/>
</dbReference>
<reference evidence="7" key="1">
    <citation type="submission" date="2021-01" db="UniProtKB">
        <authorList>
            <consortium name="EnsemblMetazoa"/>
        </authorList>
    </citation>
    <scope>IDENTIFICATION</scope>
</reference>
<evidence type="ECO:0008006" key="9">
    <source>
        <dbReference type="Google" id="ProtNLM"/>
    </source>
</evidence>
<dbReference type="GO" id="GO:0043625">
    <property type="term" value="C:delta DNA polymerase complex"/>
    <property type="evidence" value="ECO:0007669"/>
    <property type="project" value="TreeGrafter"/>
</dbReference>
<keyword evidence="3" id="KW-0235">DNA replication</keyword>
<evidence type="ECO:0000313" key="8">
    <source>
        <dbReference type="Proteomes" id="UP000594260"/>
    </source>
</evidence>
<dbReference type="InParanoid" id="A0A7M7J974"/>
<evidence type="ECO:0000256" key="4">
    <source>
        <dbReference type="ARBA" id="ARBA00023242"/>
    </source>
</evidence>
<evidence type="ECO:0000256" key="3">
    <source>
        <dbReference type="ARBA" id="ARBA00022705"/>
    </source>
</evidence>
<evidence type="ECO:0000256" key="1">
    <source>
        <dbReference type="ARBA" id="ARBA00004123"/>
    </source>
</evidence>
<evidence type="ECO:0000259" key="6">
    <source>
        <dbReference type="Pfam" id="PF18018"/>
    </source>
</evidence>
<dbReference type="AlphaFoldDB" id="A0A7M7J974"/>
<accession>A0A7M7J974</accession>
<dbReference type="OrthoDB" id="3763at2759"/>
<dbReference type="Pfam" id="PF04042">
    <property type="entry name" value="DNA_pol_E_B"/>
    <property type="match status" value="1"/>
</dbReference>
<dbReference type="FunCoup" id="A0A7M7J974">
    <property type="interactions" value="913"/>
</dbReference>
<sequence length="456" mass="51044">MSVQGDYSQRTFHRVSCNFRDMSEKYRMVVRNFKSQYASLYRVRYERCLPMLRASVEKKWGESKVPIVDVCNLECGARTIVVGTLFKVMPKQPSILREISEDVPEDHPLGILESDDNFTSDEDSLVLEDMRQRVAIKHSNLLNVHHLVTGVPIALLGTVNEEDAQFIVEDYCFIGIQKQLSIPKITEDKFVVLLSGLELSKSNDLTTLQLFVDYLGGFIGGNKEIEKTAKVCRVVLCGNSVMGRSNSSKSNTPKFSLRKEVPDNAPWMNMLDAYLAELAKTVPVDIMPGPYDPANMLLPQQPLHHCLFPRAAVHANFIAVTNPYAFEVDGVRFLGSSGQNVSDILRYSRLKGPIDVLKAILDWSHMAPTAPDTLGAYPQQEQDPFVIEEAPHVFFAGNQDKFAVEKLTDDESDVRLTLISIPIFSSKPTAIWVNLRTLDASPLDFVVDTGIESLSD</sequence>
<evidence type="ECO:0000313" key="7">
    <source>
        <dbReference type="EnsemblMetazoa" id="XP_022648604"/>
    </source>
</evidence>
<evidence type="ECO:0000256" key="2">
    <source>
        <dbReference type="ARBA" id="ARBA00006035"/>
    </source>
</evidence>
<dbReference type="CDD" id="cd07387">
    <property type="entry name" value="MPP_PolD2_C"/>
    <property type="match status" value="1"/>
</dbReference>
<dbReference type="InterPro" id="IPR040663">
    <property type="entry name" value="DNA_pol_D_N"/>
</dbReference>
<dbReference type="KEGG" id="vde:111245067"/>
<dbReference type="Proteomes" id="UP000594260">
    <property type="component" value="Unplaced"/>
</dbReference>
<dbReference type="PANTHER" id="PTHR10416:SF0">
    <property type="entry name" value="DNA POLYMERASE DELTA SUBUNIT 2"/>
    <property type="match status" value="1"/>
</dbReference>
<feature type="domain" description="DNA polymerase alpha/delta/epsilon subunit B" evidence="5">
    <location>
        <begin position="191"/>
        <end position="403"/>
    </location>
</feature>